<evidence type="ECO:0000313" key="2">
    <source>
        <dbReference type="EMBL" id="KAJ4434654.1"/>
    </source>
</evidence>
<organism evidence="2 3">
    <name type="scientific">Periplaneta americana</name>
    <name type="common">American cockroach</name>
    <name type="synonym">Blatta americana</name>
    <dbReference type="NCBI Taxonomy" id="6978"/>
    <lineage>
        <taxon>Eukaryota</taxon>
        <taxon>Metazoa</taxon>
        <taxon>Ecdysozoa</taxon>
        <taxon>Arthropoda</taxon>
        <taxon>Hexapoda</taxon>
        <taxon>Insecta</taxon>
        <taxon>Pterygota</taxon>
        <taxon>Neoptera</taxon>
        <taxon>Polyneoptera</taxon>
        <taxon>Dictyoptera</taxon>
        <taxon>Blattodea</taxon>
        <taxon>Blattoidea</taxon>
        <taxon>Blattidae</taxon>
        <taxon>Blattinae</taxon>
        <taxon>Periplaneta</taxon>
    </lineage>
</organism>
<sequence length="279" mass="32027">MSIKLGRMKEDEGDNEGEMNPGSFAESYPTFAPNWLKGKPRRNLNYATCPNQDSIPGPLVTYVALYGAETWTLRRSEEKRLEAFEIWMWRRMERVMWRDKTINKAKLMLERSVAEMLKTLHSSAPSLKTYQSNSLNVALRNGFAARVLMQILELNEEGVENKVLRKIFGAMRDKVTGEWSKLHNAELHALYSSPDIIRNIKSRRLRWAGHVARMGESRNAYRVTYADGQRCKKQSALHISSNNSESSQESEDLLFLLVPRYSFSQLVVHVTPASLSRCP</sequence>
<name>A0ABQ8SKH8_PERAM</name>
<protein>
    <submittedName>
        <fullName evidence="2">Uncharacterized protein</fullName>
    </submittedName>
</protein>
<gene>
    <name evidence="2" type="ORF">ANN_23219</name>
</gene>
<accession>A0ABQ8SKH8</accession>
<feature type="region of interest" description="Disordered" evidence="1">
    <location>
        <begin position="1"/>
        <end position="26"/>
    </location>
</feature>
<evidence type="ECO:0000313" key="3">
    <source>
        <dbReference type="Proteomes" id="UP001148838"/>
    </source>
</evidence>
<proteinExistence type="predicted"/>
<reference evidence="2 3" key="1">
    <citation type="journal article" date="2022" name="Allergy">
        <title>Genome assembly and annotation of Periplaneta americana reveal a comprehensive cockroach allergen profile.</title>
        <authorList>
            <person name="Wang L."/>
            <person name="Xiong Q."/>
            <person name="Saelim N."/>
            <person name="Wang L."/>
            <person name="Nong W."/>
            <person name="Wan A.T."/>
            <person name="Shi M."/>
            <person name="Liu X."/>
            <person name="Cao Q."/>
            <person name="Hui J.H.L."/>
            <person name="Sookrung N."/>
            <person name="Leung T.F."/>
            <person name="Tungtrongchitr A."/>
            <person name="Tsui S.K.W."/>
        </authorList>
    </citation>
    <scope>NUCLEOTIDE SEQUENCE [LARGE SCALE GENOMIC DNA]</scope>
    <source>
        <strain evidence="2">PWHHKU_190912</strain>
    </source>
</reference>
<dbReference type="EMBL" id="JAJSOF020000025">
    <property type="protein sequence ID" value="KAJ4434654.1"/>
    <property type="molecule type" value="Genomic_DNA"/>
</dbReference>
<dbReference type="Proteomes" id="UP001148838">
    <property type="component" value="Unassembled WGS sequence"/>
</dbReference>
<comment type="caution">
    <text evidence="2">The sequence shown here is derived from an EMBL/GenBank/DDBJ whole genome shotgun (WGS) entry which is preliminary data.</text>
</comment>
<keyword evidence="3" id="KW-1185">Reference proteome</keyword>
<evidence type="ECO:0000256" key="1">
    <source>
        <dbReference type="SAM" id="MobiDB-lite"/>
    </source>
</evidence>